<dbReference type="VEuPathDB" id="TrichDB:TVAGG3_0662910"/>
<feature type="coiled-coil region" evidence="1">
    <location>
        <begin position="139"/>
        <end position="185"/>
    </location>
</feature>
<dbReference type="InParanoid" id="A2DUL6"/>
<dbReference type="VEuPathDB" id="TrichDB:TVAG_165350"/>
<feature type="coiled-coil region" evidence="1">
    <location>
        <begin position="51"/>
        <end position="99"/>
    </location>
</feature>
<keyword evidence="1" id="KW-0175">Coiled coil</keyword>
<gene>
    <name evidence="2" type="ORF">TVAG_165350</name>
</gene>
<dbReference type="PANTHER" id="PTHR47026:SF2">
    <property type="entry name" value="FLAGELLAR ASSOCIATED PROTEIN"/>
    <property type="match status" value="1"/>
</dbReference>
<dbReference type="AlphaFoldDB" id="A2DUL6"/>
<reference evidence="2" key="2">
    <citation type="journal article" date="2007" name="Science">
        <title>Draft genome sequence of the sexually transmitted pathogen Trichomonas vaginalis.</title>
        <authorList>
            <person name="Carlton J.M."/>
            <person name="Hirt R.P."/>
            <person name="Silva J.C."/>
            <person name="Delcher A.L."/>
            <person name="Schatz M."/>
            <person name="Zhao Q."/>
            <person name="Wortman J.R."/>
            <person name="Bidwell S.L."/>
            <person name="Alsmark U.C.M."/>
            <person name="Besteiro S."/>
            <person name="Sicheritz-Ponten T."/>
            <person name="Noel C.J."/>
            <person name="Dacks J.B."/>
            <person name="Foster P.G."/>
            <person name="Simillion C."/>
            <person name="Van de Peer Y."/>
            <person name="Miranda-Saavedra D."/>
            <person name="Barton G.J."/>
            <person name="Westrop G.D."/>
            <person name="Mueller S."/>
            <person name="Dessi D."/>
            <person name="Fiori P.L."/>
            <person name="Ren Q."/>
            <person name="Paulsen I."/>
            <person name="Zhang H."/>
            <person name="Bastida-Corcuera F.D."/>
            <person name="Simoes-Barbosa A."/>
            <person name="Brown M.T."/>
            <person name="Hayes R.D."/>
            <person name="Mukherjee M."/>
            <person name="Okumura C.Y."/>
            <person name="Schneider R."/>
            <person name="Smith A.J."/>
            <person name="Vanacova S."/>
            <person name="Villalvazo M."/>
            <person name="Haas B.J."/>
            <person name="Pertea M."/>
            <person name="Feldblyum T.V."/>
            <person name="Utterback T.R."/>
            <person name="Shu C.L."/>
            <person name="Osoegawa K."/>
            <person name="de Jong P.J."/>
            <person name="Hrdy I."/>
            <person name="Horvathova L."/>
            <person name="Zubacova Z."/>
            <person name="Dolezal P."/>
            <person name="Malik S.B."/>
            <person name="Logsdon J.M. Jr."/>
            <person name="Henze K."/>
            <person name="Gupta A."/>
            <person name="Wang C.C."/>
            <person name="Dunne R.L."/>
            <person name="Upcroft J.A."/>
            <person name="Upcroft P."/>
            <person name="White O."/>
            <person name="Salzberg S.L."/>
            <person name="Tang P."/>
            <person name="Chiu C.-H."/>
            <person name="Lee Y.-S."/>
            <person name="Embley T.M."/>
            <person name="Coombs G.H."/>
            <person name="Mottram J.C."/>
            <person name="Tachezy J."/>
            <person name="Fraser-Liggett C.M."/>
            <person name="Johnson P.J."/>
        </authorList>
    </citation>
    <scope>NUCLEOTIDE SEQUENCE [LARGE SCALE GENOMIC DNA]</scope>
    <source>
        <strain evidence="2">G3</strain>
    </source>
</reference>
<evidence type="ECO:0000313" key="3">
    <source>
        <dbReference type="Proteomes" id="UP000001542"/>
    </source>
</evidence>
<dbReference type="SMR" id="A2DUL6"/>
<keyword evidence="3" id="KW-1185">Reference proteome</keyword>
<dbReference type="Proteomes" id="UP000001542">
    <property type="component" value="Unassembled WGS sequence"/>
</dbReference>
<dbReference type="RefSeq" id="XP_001328130.1">
    <property type="nucleotide sequence ID" value="XM_001328095.1"/>
</dbReference>
<name>A2DUL6_TRIV3</name>
<reference evidence="2" key="1">
    <citation type="submission" date="2006-10" db="EMBL/GenBank/DDBJ databases">
        <authorList>
            <person name="Amadeo P."/>
            <person name="Zhao Q."/>
            <person name="Wortman J."/>
            <person name="Fraser-Liggett C."/>
            <person name="Carlton J."/>
        </authorList>
    </citation>
    <scope>NUCLEOTIDE SEQUENCE</scope>
    <source>
        <strain evidence="2">G3</strain>
    </source>
</reference>
<sequence>MTEKTEEDKTFATNEVPTEYHVDDNEIKDLPPLEITIKHDQKIDSSCQTENNTLRTEEEEEETLVDKALEKKLPKNLQQDDYEGLLTQLKENRDALIEEGRATEASAYNDAYKYTWESYQDAYKRKVFKEAKMCSVRRIANAKNLYDEKKEGYEKEEEVIVESLKKRIEKLQIKHQQQIDDYEREWRDPAKIRKYNKTSGKLKELRLQAKMLMKTHRYNEAQMIEAEANRLQEIETKKQQKQMIDDHLAGLNYLIAQQHEELRLVRMSNDIKISTFRTDKVKELDVCQKRIMNAEVSSEFVKKPDQVWAKKKNTFKCPRIMSTRSLNKTSLSKVSPSDTLPLRGVNLSKSSRAKTTFNYRTYL</sequence>
<evidence type="ECO:0000256" key="1">
    <source>
        <dbReference type="SAM" id="Coils"/>
    </source>
</evidence>
<dbReference type="PANTHER" id="PTHR47026">
    <property type="entry name" value="PIGMENTOSA GTPASE REGULATOR-LIKE PROTEIN, PUTATIVE-RELATED"/>
    <property type="match status" value="1"/>
</dbReference>
<organism evidence="2 3">
    <name type="scientific">Trichomonas vaginalis (strain ATCC PRA-98 / G3)</name>
    <dbReference type="NCBI Taxonomy" id="412133"/>
    <lineage>
        <taxon>Eukaryota</taxon>
        <taxon>Metamonada</taxon>
        <taxon>Parabasalia</taxon>
        <taxon>Trichomonadida</taxon>
        <taxon>Trichomonadidae</taxon>
        <taxon>Trichomonas</taxon>
    </lineage>
</organism>
<dbReference type="KEGG" id="tva:4773914"/>
<evidence type="ECO:0000313" key="2">
    <source>
        <dbReference type="EMBL" id="EAY15907.1"/>
    </source>
</evidence>
<proteinExistence type="predicted"/>
<accession>A2DUL6</accession>
<dbReference type="EMBL" id="DS113249">
    <property type="protein sequence ID" value="EAY15907.1"/>
    <property type="molecule type" value="Genomic_DNA"/>
</dbReference>
<protein>
    <submittedName>
        <fullName evidence="2">Uncharacterized protein</fullName>
    </submittedName>
</protein>